<evidence type="ECO:0000256" key="1">
    <source>
        <dbReference type="SAM" id="Phobius"/>
    </source>
</evidence>
<gene>
    <name evidence="2" type="ORF">RKE40_01475</name>
</gene>
<accession>A0ABU3S170</accession>
<sequence length="165" mass="18412">MSGNTAAARRKDLWIPGCFILFFVCLAALEVWFVTLANRSFTGVVTDDAYSIGLNEEELAAQRDTARRLGWTAAMAFEQGQGLSGRLTLQLRDADGQALVADEVRATAERMTRFPQILTVRFVRQPAGEYLTDLVVPLAGRWFVRVRVERDGKALTVIDEVHVRP</sequence>
<evidence type="ECO:0000313" key="3">
    <source>
        <dbReference type="Proteomes" id="UP001254257"/>
    </source>
</evidence>
<keyword evidence="3" id="KW-1185">Reference proteome</keyword>
<keyword evidence="1" id="KW-1133">Transmembrane helix</keyword>
<dbReference type="Proteomes" id="UP001254257">
    <property type="component" value="Unassembled WGS sequence"/>
</dbReference>
<dbReference type="Pfam" id="PF05751">
    <property type="entry name" value="FixH"/>
    <property type="match status" value="1"/>
</dbReference>
<evidence type="ECO:0000313" key="2">
    <source>
        <dbReference type="EMBL" id="MDU0338529.1"/>
    </source>
</evidence>
<protein>
    <submittedName>
        <fullName evidence="2">FixH family protein</fullName>
    </submittedName>
</protein>
<keyword evidence="1" id="KW-0812">Transmembrane</keyword>
<keyword evidence="1" id="KW-0472">Membrane</keyword>
<dbReference type="RefSeq" id="WP_316016477.1">
    <property type="nucleotide sequence ID" value="NZ_JAWDID010000002.1"/>
</dbReference>
<name>A0ABU3S170_9HYPH</name>
<dbReference type="InterPro" id="IPR008620">
    <property type="entry name" value="FixH"/>
</dbReference>
<feature type="transmembrane region" description="Helical" evidence="1">
    <location>
        <begin position="12"/>
        <end position="34"/>
    </location>
</feature>
<organism evidence="2 3">
    <name type="scientific">Bosea rubneri</name>
    <dbReference type="NCBI Taxonomy" id="3075434"/>
    <lineage>
        <taxon>Bacteria</taxon>
        <taxon>Pseudomonadati</taxon>
        <taxon>Pseudomonadota</taxon>
        <taxon>Alphaproteobacteria</taxon>
        <taxon>Hyphomicrobiales</taxon>
        <taxon>Boseaceae</taxon>
        <taxon>Bosea</taxon>
    </lineage>
</organism>
<comment type="caution">
    <text evidence="2">The sequence shown here is derived from an EMBL/GenBank/DDBJ whole genome shotgun (WGS) entry which is preliminary data.</text>
</comment>
<reference evidence="2 3" key="1">
    <citation type="submission" date="2023-09" db="EMBL/GenBank/DDBJ databases">
        <title>Whole genome shotgun sequencing (WGS) of Bosea sp. ZW T0_25, isolated from stored onions (Allium cepa).</title>
        <authorList>
            <person name="Stoll D.A."/>
            <person name="Huch M."/>
        </authorList>
    </citation>
    <scope>NUCLEOTIDE SEQUENCE [LARGE SCALE GENOMIC DNA]</scope>
    <source>
        <strain evidence="2 3">ZW T0_25</strain>
    </source>
</reference>
<dbReference type="EMBL" id="JAWDID010000002">
    <property type="protein sequence ID" value="MDU0338529.1"/>
    <property type="molecule type" value="Genomic_DNA"/>
</dbReference>
<proteinExistence type="predicted"/>